<reference evidence="1" key="2">
    <citation type="submission" date="2015-06" db="UniProtKB">
        <authorList>
            <consortium name="EnsemblPlants"/>
        </authorList>
    </citation>
    <scope>IDENTIFICATION</scope>
    <source>
        <strain evidence="1">DM1-3 516 R44</strain>
    </source>
</reference>
<dbReference type="PaxDb" id="4113-PGSC0003DMT400033575"/>
<sequence length="58" mass="6870">MDQDWELKYVSESPKRGLYTTIYIDIQLKNTKTQGQGEVHVFGSRRYMERADIHADIH</sequence>
<accession>M1AZC4</accession>
<protein>
    <submittedName>
        <fullName evidence="1">Uncharacterized protein</fullName>
    </submittedName>
</protein>
<dbReference type="Gramene" id="PGSC0003DMT400033575">
    <property type="protein sequence ID" value="PGSC0003DMT400033575"/>
    <property type="gene ID" value="PGSC0003DMG400012894"/>
</dbReference>
<dbReference type="HOGENOM" id="CLU_2982899_0_0_1"/>
<dbReference type="AlphaFoldDB" id="M1AZC4"/>
<organism evidence="1 2">
    <name type="scientific">Solanum tuberosum</name>
    <name type="common">Potato</name>
    <dbReference type="NCBI Taxonomy" id="4113"/>
    <lineage>
        <taxon>Eukaryota</taxon>
        <taxon>Viridiplantae</taxon>
        <taxon>Streptophyta</taxon>
        <taxon>Embryophyta</taxon>
        <taxon>Tracheophyta</taxon>
        <taxon>Spermatophyta</taxon>
        <taxon>Magnoliopsida</taxon>
        <taxon>eudicotyledons</taxon>
        <taxon>Gunneridae</taxon>
        <taxon>Pentapetalae</taxon>
        <taxon>asterids</taxon>
        <taxon>lamiids</taxon>
        <taxon>Solanales</taxon>
        <taxon>Solanaceae</taxon>
        <taxon>Solanoideae</taxon>
        <taxon>Solaneae</taxon>
        <taxon>Solanum</taxon>
    </lineage>
</organism>
<keyword evidence="2" id="KW-1185">Reference proteome</keyword>
<dbReference type="Proteomes" id="UP000011115">
    <property type="component" value="Unassembled WGS sequence"/>
</dbReference>
<reference evidence="2" key="1">
    <citation type="journal article" date="2011" name="Nature">
        <title>Genome sequence and analysis of the tuber crop potato.</title>
        <authorList>
            <consortium name="The Potato Genome Sequencing Consortium"/>
        </authorList>
    </citation>
    <scope>NUCLEOTIDE SEQUENCE [LARGE SCALE GENOMIC DNA]</scope>
    <source>
        <strain evidence="2">cv. DM1-3 516 R44</strain>
    </source>
</reference>
<name>M1AZC4_SOLTU</name>
<dbReference type="InParanoid" id="M1AZC4"/>
<proteinExistence type="predicted"/>
<evidence type="ECO:0000313" key="2">
    <source>
        <dbReference type="Proteomes" id="UP000011115"/>
    </source>
</evidence>
<evidence type="ECO:0000313" key="1">
    <source>
        <dbReference type="EnsemblPlants" id="PGSC0003DMT400033575"/>
    </source>
</evidence>
<dbReference type="EnsemblPlants" id="PGSC0003DMT400033575">
    <property type="protein sequence ID" value="PGSC0003DMT400033575"/>
    <property type="gene ID" value="PGSC0003DMG400012894"/>
</dbReference>